<evidence type="ECO:0000313" key="1">
    <source>
        <dbReference type="EMBL" id="KAF3513145.1"/>
    </source>
</evidence>
<dbReference type="AlphaFoldDB" id="A0A8S9PDD3"/>
<proteinExistence type="predicted"/>
<evidence type="ECO:0000313" key="2">
    <source>
        <dbReference type="Proteomes" id="UP000712600"/>
    </source>
</evidence>
<accession>A0A8S9PDD3</accession>
<comment type="caution">
    <text evidence="1">The sequence shown here is derived from an EMBL/GenBank/DDBJ whole genome shotgun (WGS) entry which is preliminary data.</text>
</comment>
<sequence>MISVGVENSYDEVNVQIPAEYKYVFSQQIILGQENVATYVPEIKLRAGQTLATERSSRLVAT</sequence>
<protein>
    <submittedName>
        <fullName evidence="1">Uncharacterized protein</fullName>
    </submittedName>
</protein>
<name>A0A8S9PDD3_BRACR</name>
<dbReference type="EMBL" id="QGKX02001521">
    <property type="protein sequence ID" value="KAF3513145.1"/>
    <property type="molecule type" value="Genomic_DNA"/>
</dbReference>
<organism evidence="1 2">
    <name type="scientific">Brassica cretica</name>
    <name type="common">Mustard</name>
    <dbReference type="NCBI Taxonomy" id="69181"/>
    <lineage>
        <taxon>Eukaryota</taxon>
        <taxon>Viridiplantae</taxon>
        <taxon>Streptophyta</taxon>
        <taxon>Embryophyta</taxon>
        <taxon>Tracheophyta</taxon>
        <taxon>Spermatophyta</taxon>
        <taxon>Magnoliopsida</taxon>
        <taxon>eudicotyledons</taxon>
        <taxon>Gunneridae</taxon>
        <taxon>Pentapetalae</taxon>
        <taxon>rosids</taxon>
        <taxon>malvids</taxon>
        <taxon>Brassicales</taxon>
        <taxon>Brassicaceae</taxon>
        <taxon>Brassiceae</taxon>
        <taxon>Brassica</taxon>
    </lineage>
</organism>
<reference evidence="1" key="1">
    <citation type="submission" date="2019-12" db="EMBL/GenBank/DDBJ databases">
        <title>Genome sequencing and annotation of Brassica cretica.</title>
        <authorList>
            <person name="Studholme D.J."/>
            <person name="Sarris P."/>
        </authorList>
    </citation>
    <scope>NUCLEOTIDE SEQUENCE</scope>
    <source>
        <strain evidence="1">PFS-109/04</strain>
        <tissue evidence="1">Leaf</tissue>
    </source>
</reference>
<gene>
    <name evidence="1" type="ORF">F2Q69_00007761</name>
</gene>
<dbReference type="Proteomes" id="UP000712600">
    <property type="component" value="Unassembled WGS sequence"/>
</dbReference>